<organism evidence="3 4">
    <name type="scientific">Caloramator quimbayensis</name>
    <dbReference type="NCBI Taxonomy" id="1147123"/>
    <lineage>
        <taxon>Bacteria</taxon>
        <taxon>Bacillati</taxon>
        <taxon>Bacillota</taxon>
        <taxon>Clostridia</taxon>
        <taxon>Eubacteriales</taxon>
        <taxon>Clostridiaceae</taxon>
        <taxon>Caloramator</taxon>
    </lineage>
</organism>
<name>A0A1T4XE09_9CLOT</name>
<feature type="transmembrane region" description="Helical" evidence="1">
    <location>
        <begin position="148"/>
        <end position="166"/>
    </location>
</feature>
<feature type="domain" description="4Fe-4S ferredoxin-type" evidence="2">
    <location>
        <begin position="157"/>
        <end position="186"/>
    </location>
</feature>
<dbReference type="STRING" id="1147123.SAMN05443428_10855"/>
<dbReference type="InterPro" id="IPR017896">
    <property type="entry name" value="4Fe4S_Fe-S-bd"/>
</dbReference>
<protein>
    <recommendedName>
        <fullName evidence="2">4Fe-4S ferredoxin-type domain-containing protein</fullName>
    </recommendedName>
</protein>
<gene>
    <name evidence="3" type="ORF">SAMN05443428_10855</name>
</gene>
<evidence type="ECO:0000313" key="3">
    <source>
        <dbReference type="EMBL" id="SKA87790.1"/>
    </source>
</evidence>
<sequence>MKKRWTDFLYLVTILFFALGFFNILFAWLGFLCMIIPFALLLKNRKKTWCQGYCPRASLFNFLFKGRSLTGKAVPRWLTQGKFKLIFLFYFCINLTVLILSTIMVFKGKNSGMERIRFMMIFQLPWKIPQLIKIEGISRWAVHLSYRIYSMMFTTTTIGLILGFLFKPRTWCTICPVNTISDVILYKRRVS</sequence>
<dbReference type="EMBL" id="FUYH01000008">
    <property type="protein sequence ID" value="SKA87790.1"/>
    <property type="molecule type" value="Genomic_DNA"/>
</dbReference>
<accession>A0A1T4XE09</accession>
<feature type="domain" description="4Fe-4S ferredoxin-type" evidence="2">
    <location>
        <begin position="26"/>
        <end position="69"/>
    </location>
</feature>
<keyword evidence="1" id="KW-0812">Transmembrane</keyword>
<evidence type="ECO:0000256" key="1">
    <source>
        <dbReference type="SAM" id="Phobius"/>
    </source>
</evidence>
<feature type="transmembrane region" description="Helical" evidence="1">
    <location>
        <begin position="7"/>
        <end position="40"/>
    </location>
</feature>
<feature type="transmembrane region" description="Helical" evidence="1">
    <location>
        <begin position="85"/>
        <end position="106"/>
    </location>
</feature>
<keyword evidence="1" id="KW-0472">Membrane</keyword>
<dbReference type="RefSeq" id="WP_078696364.1">
    <property type="nucleotide sequence ID" value="NZ_FUYH01000008.1"/>
</dbReference>
<evidence type="ECO:0000313" key="4">
    <source>
        <dbReference type="Proteomes" id="UP000190105"/>
    </source>
</evidence>
<proteinExistence type="predicted"/>
<evidence type="ECO:0000259" key="2">
    <source>
        <dbReference type="Pfam" id="PF12801"/>
    </source>
</evidence>
<dbReference type="OrthoDB" id="9786132at2"/>
<dbReference type="Pfam" id="PF12801">
    <property type="entry name" value="Fer4_5"/>
    <property type="match status" value="2"/>
</dbReference>
<dbReference type="Proteomes" id="UP000190105">
    <property type="component" value="Unassembled WGS sequence"/>
</dbReference>
<dbReference type="AlphaFoldDB" id="A0A1T4XE09"/>
<keyword evidence="1" id="KW-1133">Transmembrane helix</keyword>
<keyword evidence="4" id="KW-1185">Reference proteome</keyword>
<reference evidence="4" key="1">
    <citation type="submission" date="2017-02" db="EMBL/GenBank/DDBJ databases">
        <authorList>
            <person name="Varghese N."/>
            <person name="Submissions S."/>
        </authorList>
    </citation>
    <scope>NUCLEOTIDE SEQUENCE [LARGE SCALE GENOMIC DNA]</scope>
    <source>
        <strain evidence="4">USBA 833</strain>
    </source>
</reference>